<sequence length="137" mass="14937">MNLPEQRAAPEALVAFAKQQIQEVLNHVNHIEFIMICSSDGFELASVSKRYQFHSSKLAAVSSSILAMVSAFLSEINLIGCQSITLDAENGKAVLTAVPCTKHPMLIVTLSSKEVLLGQLLYHLKEASQAIIQQDQS</sequence>
<dbReference type="Gene3D" id="3.30.450.30">
    <property type="entry name" value="Dynein light chain 2a, cytoplasmic"/>
    <property type="match status" value="1"/>
</dbReference>
<organism evidence="1 2">
    <name type="scientific">Acinetobacter bereziniae</name>
    <name type="common">Acinetobacter genomosp. 10</name>
    <dbReference type="NCBI Taxonomy" id="106648"/>
    <lineage>
        <taxon>Bacteria</taxon>
        <taxon>Pseudomonadati</taxon>
        <taxon>Pseudomonadota</taxon>
        <taxon>Gammaproteobacteria</taxon>
        <taxon>Moraxellales</taxon>
        <taxon>Moraxellaceae</taxon>
        <taxon>Acinetobacter</taxon>
    </lineage>
</organism>
<dbReference type="Proteomes" id="UP000644140">
    <property type="component" value="Chromosome"/>
</dbReference>
<dbReference type="RefSeq" id="WP_004829867.1">
    <property type="nucleotide sequence ID" value="NZ_BBLJ01000004.1"/>
</dbReference>
<dbReference type="eggNOG" id="COG2018">
    <property type="taxonomic scope" value="Bacteria"/>
</dbReference>
<proteinExistence type="predicted"/>
<evidence type="ECO:0000313" key="1">
    <source>
        <dbReference type="EMBL" id="UUN98767.1"/>
    </source>
</evidence>
<dbReference type="EMBL" id="CP092085">
    <property type="protein sequence ID" value="UUN98767.1"/>
    <property type="molecule type" value="Genomic_DNA"/>
</dbReference>
<reference evidence="1" key="1">
    <citation type="submission" date="2022-02" db="EMBL/GenBank/DDBJ databases">
        <title>Characterization of Tn125 harboring carbapenem-resistant Acinetobacter bereziniae clinical isolates.</title>
        <authorList>
            <person name="Wong N.-K."/>
            <person name="Pan Q."/>
        </authorList>
    </citation>
    <scope>NUCLEOTIDE SEQUENCE</scope>
    <source>
        <strain evidence="1">GD03393</strain>
    </source>
</reference>
<accession>A0A0A8TR19</accession>
<gene>
    <name evidence="1" type="ORF">I9054_004740</name>
</gene>
<name>A0A0A8TR19_ACIBZ</name>
<evidence type="ECO:0000313" key="2">
    <source>
        <dbReference type="Proteomes" id="UP000644140"/>
    </source>
</evidence>
<dbReference type="STRING" id="106648.GCA_000753985_04011"/>
<dbReference type="SUPFAM" id="SSF103196">
    <property type="entry name" value="Roadblock/LC7 domain"/>
    <property type="match status" value="1"/>
</dbReference>
<dbReference type="AlphaFoldDB" id="A0A0A8TR19"/>
<protein>
    <submittedName>
        <fullName evidence="1">Roadblock/LC7 domain-containing protein</fullName>
    </submittedName>
</protein>
<dbReference type="GeneID" id="69463832"/>